<gene>
    <name evidence="2" type="ORF">HNQ61_001744</name>
</gene>
<dbReference type="Pfam" id="PF00535">
    <property type="entry name" value="Glycos_transf_2"/>
    <property type="match status" value="1"/>
</dbReference>
<reference evidence="2 3" key="1">
    <citation type="submission" date="2020-08" db="EMBL/GenBank/DDBJ databases">
        <title>Genomic Encyclopedia of Type Strains, Phase IV (KMG-IV): sequencing the most valuable type-strain genomes for metagenomic binning, comparative biology and taxonomic classification.</title>
        <authorList>
            <person name="Goeker M."/>
        </authorList>
    </citation>
    <scope>NUCLEOTIDE SEQUENCE [LARGE SCALE GENOMIC DNA]</scope>
    <source>
        <strain evidence="2 3">DSM 29007</strain>
    </source>
</reference>
<evidence type="ECO:0000313" key="3">
    <source>
        <dbReference type="Proteomes" id="UP000582837"/>
    </source>
</evidence>
<dbReference type="InterPro" id="IPR001173">
    <property type="entry name" value="Glyco_trans_2-like"/>
</dbReference>
<name>A0A841GNB5_9BACT</name>
<evidence type="ECO:0000259" key="1">
    <source>
        <dbReference type="Pfam" id="PF00535"/>
    </source>
</evidence>
<dbReference type="InterPro" id="IPR050834">
    <property type="entry name" value="Glycosyltransf_2"/>
</dbReference>
<dbReference type="GO" id="GO:0016740">
    <property type="term" value="F:transferase activity"/>
    <property type="evidence" value="ECO:0007669"/>
    <property type="project" value="UniProtKB-KW"/>
</dbReference>
<evidence type="ECO:0000313" key="2">
    <source>
        <dbReference type="EMBL" id="MBB6070127.1"/>
    </source>
</evidence>
<dbReference type="InterPro" id="IPR029044">
    <property type="entry name" value="Nucleotide-diphossugar_trans"/>
</dbReference>
<dbReference type="Gene3D" id="3.90.550.10">
    <property type="entry name" value="Spore Coat Polysaccharide Biosynthesis Protein SpsA, Chain A"/>
    <property type="match status" value="1"/>
</dbReference>
<keyword evidence="2" id="KW-0808">Transferase</keyword>
<keyword evidence="3" id="KW-1185">Reference proteome</keyword>
<organism evidence="2 3">
    <name type="scientific">Longimicrobium terrae</name>
    <dbReference type="NCBI Taxonomy" id="1639882"/>
    <lineage>
        <taxon>Bacteria</taxon>
        <taxon>Pseudomonadati</taxon>
        <taxon>Gemmatimonadota</taxon>
        <taxon>Longimicrobiia</taxon>
        <taxon>Longimicrobiales</taxon>
        <taxon>Longimicrobiaceae</taxon>
        <taxon>Longimicrobium</taxon>
    </lineage>
</organism>
<sequence>MAQPRMSVVITTYNQPGPLELVLWGYAAQTVPPHEVIVADDGSGAETRALVDRLRRETGLPLVHVWHADRGFRKTEILNRAIVASTGDYLLFTDGDCIPRRDLVEVHLREADWGHFLSGGYLKLPESVTRAITVEDVREGRAADAGWLRSRGWQPGRHALRLTGSARLAGVMDRLTPTAPTWNGHNASGWKEDIVAVNGYDLDMEYGGLDRALGERLENHGVRGLQIRFRAPVLHLHHERPYADPAKVKRNREFRGHIRREGIVRSPRGLAELEPASELLVIR</sequence>
<comment type="caution">
    <text evidence="2">The sequence shown here is derived from an EMBL/GenBank/DDBJ whole genome shotgun (WGS) entry which is preliminary data.</text>
</comment>
<dbReference type="SUPFAM" id="SSF53448">
    <property type="entry name" value="Nucleotide-diphospho-sugar transferases"/>
    <property type="match status" value="1"/>
</dbReference>
<dbReference type="Proteomes" id="UP000582837">
    <property type="component" value="Unassembled WGS sequence"/>
</dbReference>
<protein>
    <submittedName>
        <fullName evidence="2">Glycosyltransferase involved in cell wall biosynthesis</fullName>
    </submittedName>
</protein>
<feature type="domain" description="Glycosyltransferase 2-like" evidence="1">
    <location>
        <begin position="7"/>
        <end position="113"/>
    </location>
</feature>
<dbReference type="CDD" id="cd06420">
    <property type="entry name" value="GT2_Chondriotin_Pol_N"/>
    <property type="match status" value="1"/>
</dbReference>
<dbReference type="EMBL" id="JACHIA010000003">
    <property type="protein sequence ID" value="MBB6070127.1"/>
    <property type="molecule type" value="Genomic_DNA"/>
</dbReference>
<dbReference type="RefSeq" id="WP_170039904.1">
    <property type="nucleotide sequence ID" value="NZ_JABDTL010000002.1"/>
</dbReference>
<dbReference type="PANTHER" id="PTHR43685:SF3">
    <property type="entry name" value="SLR2126 PROTEIN"/>
    <property type="match status" value="1"/>
</dbReference>
<dbReference type="AlphaFoldDB" id="A0A841GNB5"/>
<proteinExistence type="predicted"/>
<dbReference type="PANTHER" id="PTHR43685">
    <property type="entry name" value="GLYCOSYLTRANSFERASE"/>
    <property type="match status" value="1"/>
</dbReference>
<accession>A0A841GNB5</accession>